<dbReference type="GO" id="GO:0008081">
    <property type="term" value="F:phosphoric diester hydrolase activity"/>
    <property type="evidence" value="ECO:0007669"/>
    <property type="project" value="InterPro"/>
</dbReference>
<organism evidence="2 3">
    <name type="scientific">Candidatus Yanofskybacteria bacterium RIFCSPHIGHO2_01_FULL_41_26</name>
    <dbReference type="NCBI Taxonomy" id="1802661"/>
    <lineage>
        <taxon>Bacteria</taxon>
        <taxon>Candidatus Yanofskyibacteriota</taxon>
    </lineage>
</organism>
<dbReference type="CDD" id="cd08556">
    <property type="entry name" value="GDPD"/>
    <property type="match status" value="1"/>
</dbReference>
<sequence length="245" mass="27590">MEIWAHQGKISPNYPGNTLADFNQAHEIGVKGIETDVCFTAPDKNGKQRPVIHHPNKDGAPPNESLPSLDSFLELLKSLPKLSCCLELKEDNEKLVSAVVDKITEYGLEGRIYLTVCQTRVPFLQLEASAKLIFKARVQNPKIKTHIIATFPFNLPALARKYSPDIISLGWLPESKLSEWFFKTFLMKLVNLRHQIKLVQDAGTKIIGGIVNEEKDFEYFVHLNVDGIMTDNSITAMKFIETKSP</sequence>
<dbReference type="PANTHER" id="PTHR46211">
    <property type="entry name" value="GLYCEROPHOSPHORYL DIESTER PHOSPHODIESTERASE"/>
    <property type="match status" value="1"/>
</dbReference>
<dbReference type="Proteomes" id="UP000176893">
    <property type="component" value="Unassembled WGS sequence"/>
</dbReference>
<accession>A0A1F8EDT5</accession>
<evidence type="ECO:0000313" key="2">
    <source>
        <dbReference type="EMBL" id="OGM99006.1"/>
    </source>
</evidence>
<proteinExistence type="predicted"/>
<evidence type="ECO:0000313" key="3">
    <source>
        <dbReference type="Proteomes" id="UP000176893"/>
    </source>
</evidence>
<evidence type="ECO:0008006" key="4">
    <source>
        <dbReference type="Google" id="ProtNLM"/>
    </source>
</evidence>
<protein>
    <recommendedName>
        <fullName evidence="4">GP-PDE domain-containing protein</fullName>
    </recommendedName>
</protein>
<dbReference type="GO" id="GO:0006629">
    <property type="term" value="P:lipid metabolic process"/>
    <property type="evidence" value="ECO:0007669"/>
    <property type="project" value="InterPro"/>
</dbReference>
<dbReference type="SUPFAM" id="SSF51695">
    <property type="entry name" value="PLC-like phosphodiesterases"/>
    <property type="match status" value="1"/>
</dbReference>
<dbReference type="AlphaFoldDB" id="A0A1F8EDT5"/>
<reference evidence="2 3" key="1">
    <citation type="journal article" date="2016" name="Nat. Commun.">
        <title>Thousands of microbial genomes shed light on interconnected biogeochemical processes in an aquifer system.</title>
        <authorList>
            <person name="Anantharaman K."/>
            <person name="Brown C.T."/>
            <person name="Hug L.A."/>
            <person name="Sharon I."/>
            <person name="Castelle C.J."/>
            <person name="Probst A.J."/>
            <person name="Thomas B.C."/>
            <person name="Singh A."/>
            <person name="Wilkins M.J."/>
            <person name="Karaoz U."/>
            <person name="Brodie E.L."/>
            <person name="Williams K.H."/>
            <person name="Hubbard S.S."/>
            <person name="Banfield J.F."/>
        </authorList>
    </citation>
    <scope>NUCLEOTIDE SEQUENCE [LARGE SCALE GENOMIC DNA]</scope>
</reference>
<feature type="region of interest" description="Disordered" evidence="1">
    <location>
        <begin position="44"/>
        <end position="64"/>
    </location>
</feature>
<dbReference type="EMBL" id="MGJB01000006">
    <property type="protein sequence ID" value="OGM99006.1"/>
    <property type="molecule type" value="Genomic_DNA"/>
</dbReference>
<dbReference type="Gene3D" id="3.20.20.190">
    <property type="entry name" value="Phosphatidylinositol (PI) phosphodiesterase"/>
    <property type="match status" value="1"/>
</dbReference>
<gene>
    <name evidence="2" type="ORF">A2649_01430</name>
</gene>
<name>A0A1F8EDT5_9BACT</name>
<dbReference type="PANTHER" id="PTHR46211:SF14">
    <property type="entry name" value="GLYCEROPHOSPHODIESTER PHOSPHODIESTERASE"/>
    <property type="match status" value="1"/>
</dbReference>
<comment type="caution">
    <text evidence="2">The sequence shown here is derived from an EMBL/GenBank/DDBJ whole genome shotgun (WGS) entry which is preliminary data.</text>
</comment>
<dbReference type="STRING" id="1802661.A2649_01430"/>
<dbReference type="InterPro" id="IPR017946">
    <property type="entry name" value="PLC-like_Pdiesterase_TIM-brl"/>
</dbReference>
<evidence type="ECO:0000256" key="1">
    <source>
        <dbReference type="SAM" id="MobiDB-lite"/>
    </source>
</evidence>